<organism evidence="1 2">
    <name type="scientific">Klebsiella michiganensis (strain ATCC 8724 / DSM 4798 / JCM 20051 / NBRC 3318 / NRRL B-199 / KCTC 1686 / BUCSAV 143 / CCM 1901)</name>
    <dbReference type="NCBI Taxonomy" id="1006551"/>
    <lineage>
        <taxon>Bacteria</taxon>
        <taxon>Pseudomonadati</taxon>
        <taxon>Pseudomonadota</taxon>
        <taxon>Gammaproteobacteria</taxon>
        <taxon>Enterobacterales</taxon>
        <taxon>Enterobacteriaceae</taxon>
        <taxon>Klebsiella/Raoultella group</taxon>
        <taxon>Klebsiella</taxon>
    </lineage>
</organism>
<evidence type="ECO:0008006" key="3">
    <source>
        <dbReference type="Google" id="ProtNLM"/>
    </source>
</evidence>
<dbReference type="AlphaFoldDB" id="A0A0H3HCL9"/>
<dbReference type="EMBL" id="CP003218">
    <property type="protein sequence ID" value="AEX05252.1"/>
    <property type="molecule type" value="Genomic_DNA"/>
</dbReference>
<evidence type="ECO:0000313" key="2">
    <source>
        <dbReference type="Proteomes" id="UP000007843"/>
    </source>
</evidence>
<dbReference type="Proteomes" id="UP000007843">
    <property type="component" value="Chromosome"/>
</dbReference>
<dbReference type="KEGG" id="kox:KOX_17650"/>
<reference evidence="1 2" key="1">
    <citation type="journal article" date="2012" name="J. Bacteriol.">
        <title>Complete genome sequence of Klebsiella oxytoca KCTC 1686, used in production of 2,3-butanediol.</title>
        <authorList>
            <person name="Shin S.H."/>
            <person name="Kim S."/>
            <person name="Kim J.Y."/>
            <person name="Lee S."/>
            <person name="Um Y."/>
            <person name="Oh M.K."/>
            <person name="Kim Y.R."/>
            <person name="Lee J."/>
            <person name="Yang K.S."/>
        </authorList>
    </citation>
    <scope>NUCLEOTIDE SEQUENCE [LARGE SCALE GENOMIC DNA]</scope>
    <source>
        <strain evidence="2">ATCC 8724 / DSM 4798 / JCM 20051 / NBRC 3318 / NRRL B-199 / KCTC 1686</strain>
    </source>
</reference>
<accession>A0A0H3HCL9</accession>
<proteinExistence type="predicted"/>
<name>A0A0H3HCL9_KLEM8</name>
<dbReference type="HOGENOM" id="CLU_166713_1_0_6"/>
<sequence>MKKSWFLHEQLSEAEATELVERYRKKNCVVEKSLSRDFASWEIRVLLPESKKPPRIDRTYIQKMWRD</sequence>
<gene>
    <name evidence="1" type="ordered locus">KOX_17650</name>
</gene>
<evidence type="ECO:0000313" key="1">
    <source>
        <dbReference type="EMBL" id="AEX05252.1"/>
    </source>
</evidence>
<protein>
    <recommendedName>
        <fullName evidence="3">Phage protein</fullName>
    </recommendedName>
</protein>